<dbReference type="GO" id="GO:0016705">
    <property type="term" value="F:oxidoreductase activity, acting on paired donors, with incorporation or reduction of molecular oxygen"/>
    <property type="evidence" value="ECO:0007669"/>
    <property type="project" value="InterPro"/>
</dbReference>
<dbReference type="Proteomes" id="UP000053647">
    <property type="component" value="Unassembled WGS sequence"/>
</dbReference>
<accession>A0A0C9TY67</accession>
<keyword evidence="6 10" id="KW-0560">Oxidoreductase</keyword>
<evidence type="ECO:0000256" key="10">
    <source>
        <dbReference type="RuleBase" id="RU000461"/>
    </source>
</evidence>
<reference evidence="12" key="2">
    <citation type="submission" date="2015-01" db="EMBL/GenBank/DDBJ databases">
        <title>Evolutionary Origins and Diversification of the Mycorrhizal Mutualists.</title>
        <authorList>
            <consortium name="DOE Joint Genome Institute"/>
            <consortium name="Mycorrhizal Genomics Consortium"/>
            <person name="Kohler A."/>
            <person name="Kuo A."/>
            <person name="Nagy L.G."/>
            <person name="Floudas D."/>
            <person name="Copeland A."/>
            <person name="Barry K.W."/>
            <person name="Cichocki N."/>
            <person name="Veneault-Fourrey C."/>
            <person name="LaButti K."/>
            <person name="Lindquist E.A."/>
            <person name="Lipzen A."/>
            <person name="Lundell T."/>
            <person name="Morin E."/>
            <person name="Murat C."/>
            <person name="Riley R."/>
            <person name="Ohm R."/>
            <person name="Sun H."/>
            <person name="Tunlid A."/>
            <person name="Henrissat B."/>
            <person name="Grigoriev I.V."/>
            <person name="Hibbett D.S."/>
            <person name="Martin F."/>
        </authorList>
    </citation>
    <scope>NUCLEOTIDE SEQUENCE [LARGE SCALE GENOMIC DNA]</scope>
    <source>
        <strain evidence="12">ATCC 200175</strain>
    </source>
</reference>
<sequence>MPYSLSSAVGLALLVPTVSVVALDIIWRLVCSRKKREDSPLPPGPTPLPLLGSALSVDVEEPWKTYTEWKATYGDVLYLRLLDQEVIILNSQSDAVELLEKRSQIYSDRAFVATIAPYGMECNFVFERYGDHWRLCRRIFHQTFRADAALTFRPMQLRRARQMIVNMIDDPDQYAFHYSTFSAAVAMSAVYDYEPSPRNDPMVHIAHRCLQASMPAITVEKALLLKMFPFLLHIPDWLPGSSLKRQARTSRDWAIKAVEIPYQYVQKQMKASQHPTFSMVSDHITRMQKYDEPYRSEYTKALKHASVSAVLGSVETTSAALMTFTLAMVQNPHVWKRAQAEMDGVIGMDRLPDFDDRPSLPYVEAILRETMRWQPVAPLVLHCTSSSDIYKGFHIPKGATVFANVWAMTRDEARYPNAEQFVPERFLTAEGALTDDDPSGFIFGFGRRVCPGQHTADASLWISIATMLATLEFALAKDAEGKDVAFKPTYVNGVTHYPAIFPCHISPQSRVSKESLQGILAG</sequence>
<dbReference type="InterPro" id="IPR017972">
    <property type="entry name" value="Cyt_P450_CS"/>
</dbReference>
<dbReference type="PRINTS" id="PR00385">
    <property type="entry name" value="P450"/>
</dbReference>
<evidence type="ECO:0000256" key="6">
    <source>
        <dbReference type="ARBA" id="ARBA00023002"/>
    </source>
</evidence>
<evidence type="ECO:0000256" key="9">
    <source>
        <dbReference type="PIRSR" id="PIRSR602401-1"/>
    </source>
</evidence>
<feature type="binding site" description="axial binding residue" evidence="9">
    <location>
        <position position="450"/>
    </location>
    <ligand>
        <name>heme</name>
        <dbReference type="ChEBI" id="CHEBI:30413"/>
    </ligand>
    <ligandPart>
        <name>Fe</name>
        <dbReference type="ChEBI" id="CHEBI:18248"/>
    </ligandPart>
</feature>
<dbReference type="Pfam" id="PF00067">
    <property type="entry name" value="p450"/>
    <property type="match status" value="1"/>
</dbReference>
<organism evidence="11 12">
    <name type="scientific">Paxillus involutus ATCC 200175</name>
    <dbReference type="NCBI Taxonomy" id="664439"/>
    <lineage>
        <taxon>Eukaryota</taxon>
        <taxon>Fungi</taxon>
        <taxon>Dikarya</taxon>
        <taxon>Basidiomycota</taxon>
        <taxon>Agaricomycotina</taxon>
        <taxon>Agaricomycetes</taxon>
        <taxon>Agaricomycetidae</taxon>
        <taxon>Boletales</taxon>
        <taxon>Paxilineae</taxon>
        <taxon>Paxillaceae</taxon>
        <taxon>Paxillus</taxon>
    </lineage>
</organism>
<comment type="pathway">
    <text evidence="2">Secondary metabolite biosynthesis.</text>
</comment>
<name>A0A0C9TY67_PAXIN</name>
<dbReference type="PRINTS" id="PR00463">
    <property type="entry name" value="EP450I"/>
</dbReference>
<evidence type="ECO:0000256" key="7">
    <source>
        <dbReference type="ARBA" id="ARBA00023004"/>
    </source>
</evidence>
<protein>
    <recommendedName>
        <fullName evidence="13">Cytochrome P450</fullName>
    </recommendedName>
</protein>
<dbReference type="GO" id="GO:0004497">
    <property type="term" value="F:monooxygenase activity"/>
    <property type="evidence" value="ECO:0007669"/>
    <property type="project" value="UniProtKB-KW"/>
</dbReference>
<dbReference type="InterPro" id="IPR050364">
    <property type="entry name" value="Cytochrome_P450_fung"/>
</dbReference>
<comment type="similarity">
    <text evidence="3 10">Belongs to the cytochrome P450 family.</text>
</comment>
<keyword evidence="12" id="KW-1185">Reference proteome</keyword>
<keyword evidence="5 9" id="KW-0479">Metal-binding</keyword>
<dbReference type="GO" id="GO:0005506">
    <property type="term" value="F:iron ion binding"/>
    <property type="evidence" value="ECO:0007669"/>
    <property type="project" value="InterPro"/>
</dbReference>
<dbReference type="InterPro" id="IPR001128">
    <property type="entry name" value="Cyt_P450"/>
</dbReference>
<evidence type="ECO:0008006" key="13">
    <source>
        <dbReference type="Google" id="ProtNLM"/>
    </source>
</evidence>
<dbReference type="PANTHER" id="PTHR46300:SF7">
    <property type="entry name" value="P450, PUTATIVE (EUROFUNG)-RELATED"/>
    <property type="match status" value="1"/>
</dbReference>
<keyword evidence="4 9" id="KW-0349">Heme</keyword>
<dbReference type="SUPFAM" id="SSF48264">
    <property type="entry name" value="Cytochrome P450"/>
    <property type="match status" value="1"/>
</dbReference>
<dbReference type="GO" id="GO:0020037">
    <property type="term" value="F:heme binding"/>
    <property type="evidence" value="ECO:0007669"/>
    <property type="project" value="InterPro"/>
</dbReference>
<dbReference type="PANTHER" id="PTHR46300">
    <property type="entry name" value="P450, PUTATIVE (EUROFUNG)-RELATED-RELATED"/>
    <property type="match status" value="1"/>
</dbReference>
<dbReference type="AlphaFoldDB" id="A0A0C9TY67"/>
<evidence type="ECO:0000256" key="1">
    <source>
        <dbReference type="ARBA" id="ARBA00001971"/>
    </source>
</evidence>
<evidence type="ECO:0000256" key="8">
    <source>
        <dbReference type="ARBA" id="ARBA00023033"/>
    </source>
</evidence>
<evidence type="ECO:0000313" key="12">
    <source>
        <dbReference type="Proteomes" id="UP000053647"/>
    </source>
</evidence>
<reference evidence="11 12" key="1">
    <citation type="submission" date="2014-06" db="EMBL/GenBank/DDBJ databases">
        <authorList>
            <consortium name="DOE Joint Genome Institute"/>
            <person name="Kuo A."/>
            <person name="Kohler A."/>
            <person name="Nagy L.G."/>
            <person name="Floudas D."/>
            <person name="Copeland A."/>
            <person name="Barry K.W."/>
            <person name="Cichocki N."/>
            <person name="Veneault-Fourrey C."/>
            <person name="LaButti K."/>
            <person name="Lindquist E.A."/>
            <person name="Lipzen A."/>
            <person name="Lundell T."/>
            <person name="Morin E."/>
            <person name="Murat C."/>
            <person name="Sun H."/>
            <person name="Tunlid A."/>
            <person name="Henrissat B."/>
            <person name="Grigoriev I.V."/>
            <person name="Hibbett D.S."/>
            <person name="Martin F."/>
            <person name="Nordberg H.P."/>
            <person name="Cantor M.N."/>
            <person name="Hua S.X."/>
        </authorList>
    </citation>
    <scope>NUCLEOTIDE SEQUENCE [LARGE SCALE GENOMIC DNA]</scope>
    <source>
        <strain evidence="11 12">ATCC 200175</strain>
    </source>
</reference>
<dbReference type="Gene3D" id="1.10.630.10">
    <property type="entry name" value="Cytochrome P450"/>
    <property type="match status" value="1"/>
</dbReference>
<comment type="cofactor">
    <cofactor evidence="1 9">
        <name>heme</name>
        <dbReference type="ChEBI" id="CHEBI:30413"/>
    </cofactor>
</comment>
<keyword evidence="8 10" id="KW-0503">Monooxygenase</keyword>
<dbReference type="CDD" id="cd11065">
    <property type="entry name" value="CYP64-like"/>
    <property type="match status" value="1"/>
</dbReference>
<keyword evidence="7 9" id="KW-0408">Iron</keyword>
<dbReference type="EMBL" id="KN819362">
    <property type="protein sequence ID" value="KIJ12557.1"/>
    <property type="molecule type" value="Genomic_DNA"/>
</dbReference>
<proteinExistence type="inferred from homology"/>
<evidence type="ECO:0000256" key="4">
    <source>
        <dbReference type="ARBA" id="ARBA00022617"/>
    </source>
</evidence>
<gene>
    <name evidence="11" type="ORF">PAXINDRAFT_171115</name>
</gene>
<dbReference type="OrthoDB" id="2789670at2759"/>
<dbReference type="InterPro" id="IPR036396">
    <property type="entry name" value="Cyt_P450_sf"/>
</dbReference>
<evidence type="ECO:0000256" key="3">
    <source>
        <dbReference type="ARBA" id="ARBA00010617"/>
    </source>
</evidence>
<dbReference type="HOGENOM" id="CLU_001570_2_3_1"/>
<evidence type="ECO:0000256" key="2">
    <source>
        <dbReference type="ARBA" id="ARBA00005179"/>
    </source>
</evidence>
<evidence type="ECO:0000256" key="5">
    <source>
        <dbReference type="ARBA" id="ARBA00022723"/>
    </source>
</evidence>
<evidence type="ECO:0000313" key="11">
    <source>
        <dbReference type="EMBL" id="KIJ12557.1"/>
    </source>
</evidence>
<dbReference type="PROSITE" id="PS00086">
    <property type="entry name" value="CYTOCHROME_P450"/>
    <property type="match status" value="1"/>
</dbReference>
<dbReference type="InterPro" id="IPR002401">
    <property type="entry name" value="Cyt_P450_E_grp-I"/>
</dbReference>